<dbReference type="EMBL" id="SJPW01000004">
    <property type="protein sequence ID" value="TWU54749.1"/>
    <property type="molecule type" value="Genomic_DNA"/>
</dbReference>
<name>A0A5C6F4L0_9BACT</name>
<keyword evidence="3" id="KW-1185">Reference proteome</keyword>
<comment type="caution">
    <text evidence="2">The sequence shown here is derived from an EMBL/GenBank/DDBJ whole genome shotgun (WGS) entry which is preliminary data.</text>
</comment>
<evidence type="ECO:0000313" key="2">
    <source>
        <dbReference type="EMBL" id="TWU54749.1"/>
    </source>
</evidence>
<proteinExistence type="predicted"/>
<reference evidence="2 3" key="1">
    <citation type="submission" date="2019-02" db="EMBL/GenBank/DDBJ databases">
        <title>Deep-cultivation of Planctomycetes and their phenomic and genomic characterization uncovers novel biology.</title>
        <authorList>
            <person name="Wiegand S."/>
            <person name="Jogler M."/>
            <person name="Boedeker C."/>
            <person name="Pinto D."/>
            <person name="Vollmers J."/>
            <person name="Rivas-Marin E."/>
            <person name="Kohn T."/>
            <person name="Peeters S.H."/>
            <person name="Heuer A."/>
            <person name="Rast P."/>
            <person name="Oberbeckmann S."/>
            <person name="Bunk B."/>
            <person name="Jeske O."/>
            <person name="Meyerdierks A."/>
            <person name="Storesund J.E."/>
            <person name="Kallscheuer N."/>
            <person name="Luecker S."/>
            <person name="Lage O.M."/>
            <person name="Pohl T."/>
            <person name="Merkel B.J."/>
            <person name="Hornburger P."/>
            <person name="Mueller R.-W."/>
            <person name="Bruemmer F."/>
            <person name="Labrenz M."/>
            <person name="Spormann A.M."/>
            <person name="Op Den Camp H."/>
            <person name="Overmann J."/>
            <person name="Amann R."/>
            <person name="Jetten M.S.M."/>
            <person name="Mascher T."/>
            <person name="Medema M.H."/>
            <person name="Devos D.P."/>
            <person name="Kaster A.-K."/>
            <person name="Ovreas L."/>
            <person name="Rohde M."/>
            <person name="Galperin M.Y."/>
            <person name="Jogler C."/>
        </authorList>
    </citation>
    <scope>NUCLEOTIDE SEQUENCE [LARGE SCALE GENOMIC DNA]</scope>
    <source>
        <strain evidence="2 3">Poly51</strain>
    </source>
</reference>
<dbReference type="Proteomes" id="UP000318288">
    <property type="component" value="Unassembled WGS sequence"/>
</dbReference>
<evidence type="ECO:0000256" key="1">
    <source>
        <dbReference type="SAM" id="MobiDB-lite"/>
    </source>
</evidence>
<accession>A0A5C6F4L0</accession>
<feature type="compositionally biased region" description="Polar residues" evidence="1">
    <location>
        <begin position="9"/>
        <end position="25"/>
    </location>
</feature>
<sequence>MLPERESQTTRLSPATVGATATTRLPSGDNAIWTGSADMRGTSSRDCSTTVGLRIATLAWSVVGVERPQPVNIGSQQKAVSR</sequence>
<organism evidence="2 3">
    <name type="scientific">Rubripirellula tenax</name>
    <dbReference type="NCBI Taxonomy" id="2528015"/>
    <lineage>
        <taxon>Bacteria</taxon>
        <taxon>Pseudomonadati</taxon>
        <taxon>Planctomycetota</taxon>
        <taxon>Planctomycetia</taxon>
        <taxon>Pirellulales</taxon>
        <taxon>Pirellulaceae</taxon>
        <taxon>Rubripirellula</taxon>
    </lineage>
</organism>
<dbReference type="AlphaFoldDB" id="A0A5C6F4L0"/>
<gene>
    <name evidence="2" type="ORF">Poly51_34680</name>
</gene>
<feature type="region of interest" description="Disordered" evidence="1">
    <location>
        <begin position="1"/>
        <end position="45"/>
    </location>
</feature>
<evidence type="ECO:0000313" key="3">
    <source>
        <dbReference type="Proteomes" id="UP000318288"/>
    </source>
</evidence>
<protein>
    <submittedName>
        <fullName evidence="2">Uncharacterized protein</fullName>
    </submittedName>
</protein>